<dbReference type="Proteomes" id="UP000799750">
    <property type="component" value="Unassembled WGS sequence"/>
</dbReference>
<protein>
    <submittedName>
        <fullName evidence="3">Uncharacterized protein</fullName>
    </submittedName>
</protein>
<organism evidence="3 4">
    <name type="scientific">Lophium mytilinum</name>
    <dbReference type="NCBI Taxonomy" id="390894"/>
    <lineage>
        <taxon>Eukaryota</taxon>
        <taxon>Fungi</taxon>
        <taxon>Dikarya</taxon>
        <taxon>Ascomycota</taxon>
        <taxon>Pezizomycotina</taxon>
        <taxon>Dothideomycetes</taxon>
        <taxon>Pleosporomycetidae</taxon>
        <taxon>Mytilinidiales</taxon>
        <taxon>Mytilinidiaceae</taxon>
        <taxon>Lophium</taxon>
    </lineage>
</organism>
<evidence type="ECO:0000313" key="3">
    <source>
        <dbReference type="EMBL" id="KAF2502237.1"/>
    </source>
</evidence>
<keyword evidence="2" id="KW-0472">Membrane</keyword>
<evidence type="ECO:0000313" key="4">
    <source>
        <dbReference type="Proteomes" id="UP000799750"/>
    </source>
</evidence>
<dbReference type="EMBL" id="MU004181">
    <property type="protein sequence ID" value="KAF2502237.1"/>
    <property type="molecule type" value="Genomic_DNA"/>
</dbReference>
<reference evidence="3" key="1">
    <citation type="journal article" date="2020" name="Stud. Mycol.">
        <title>101 Dothideomycetes genomes: a test case for predicting lifestyles and emergence of pathogens.</title>
        <authorList>
            <person name="Haridas S."/>
            <person name="Albert R."/>
            <person name="Binder M."/>
            <person name="Bloem J."/>
            <person name="Labutti K."/>
            <person name="Salamov A."/>
            <person name="Andreopoulos B."/>
            <person name="Baker S."/>
            <person name="Barry K."/>
            <person name="Bills G."/>
            <person name="Bluhm B."/>
            <person name="Cannon C."/>
            <person name="Castanera R."/>
            <person name="Culley D."/>
            <person name="Daum C."/>
            <person name="Ezra D."/>
            <person name="Gonzalez J."/>
            <person name="Henrissat B."/>
            <person name="Kuo A."/>
            <person name="Liang C."/>
            <person name="Lipzen A."/>
            <person name="Lutzoni F."/>
            <person name="Magnuson J."/>
            <person name="Mondo S."/>
            <person name="Nolan M."/>
            <person name="Ohm R."/>
            <person name="Pangilinan J."/>
            <person name="Park H.-J."/>
            <person name="Ramirez L."/>
            <person name="Alfaro M."/>
            <person name="Sun H."/>
            <person name="Tritt A."/>
            <person name="Yoshinaga Y."/>
            <person name="Zwiers L.-H."/>
            <person name="Turgeon B."/>
            <person name="Goodwin S."/>
            <person name="Spatafora J."/>
            <person name="Crous P."/>
            <person name="Grigoriev I."/>
        </authorList>
    </citation>
    <scope>NUCLEOTIDE SEQUENCE</scope>
    <source>
        <strain evidence="3">CBS 269.34</strain>
    </source>
</reference>
<sequence length="503" mass="56277">MPSRDSLFLYLLCFIVFSFLYCMLSAFTKLTAWLRSPGTRSAARQHWTPNSPPTHPPLLTRRHSTTTMFKQAVAAHKPSQPPRKITKIDKHFSSSPPTIQNAMSPPQYIPRNGTRPLHTSTGNITRPSQAPDFGRNVAPTIGSKRNSSGLAKALIAQDNDFENATLPPRNSYHNPTYIRESPTKKMGVEDLGFEFDEDDFDSEIDLEEENPATKATVTYPKLPTVPDPPKTNYASTTISAFQNSKALPAAAASHNRRTSQDSGYGTQMLGRMPGAFHNPLPKDPVTKPAPQRLPVTELPTIPSSPPQVPDSSLPLPWSSSPAEHFKTPPKVAQIRKFGYIEPGRIPAQPVVKEEEKPRTKRRTLPWLAEDKQQAEQADVEAKAALAAKPGRGRPRKEEQNFGEFTPLPKDEAKSYPWNTTASAVKEQQKQMREVNKKKTKTMEASQSQQEENKKRRTRISKIFLSEEQQHVMSLVIDHKKSVFFTGSAGKCLRTFNLNSTYMN</sequence>
<evidence type="ECO:0000256" key="2">
    <source>
        <dbReference type="SAM" id="Phobius"/>
    </source>
</evidence>
<keyword evidence="2" id="KW-1133">Transmembrane helix</keyword>
<dbReference type="AlphaFoldDB" id="A0A6A6RFJ8"/>
<keyword evidence="4" id="KW-1185">Reference proteome</keyword>
<name>A0A6A6RFJ8_9PEZI</name>
<feature type="region of interest" description="Disordered" evidence="1">
    <location>
        <begin position="93"/>
        <end position="133"/>
    </location>
</feature>
<proteinExistence type="predicted"/>
<feature type="compositionally biased region" description="Polar residues" evidence="1">
    <location>
        <begin position="93"/>
        <end position="104"/>
    </location>
</feature>
<accession>A0A6A6RFJ8</accession>
<feature type="compositionally biased region" description="Polar residues" evidence="1">
    <location>
        <begin position="117"/>
        <end position="128"/>
    </location>
</feature>
<gene>
    <name evidence="3" type="ORF">BU16DRAFT_2665</name>
</gene>
<dbReference type="OrthoDB" id="432234at2759"/>
<keyword evidence="2" id="KW-0812">Transmembrane</keyword>
<feature type="region of interest" description="Disordered" evidence="1">
    <location>
        <begin position="385"/>
        <end position="456"/>
    </location>
</feature>
<feature type="transmembrane region" description="Helical" evidence="2">
    <location>
        <begin position="7"/>
        <end position="27"/>
    </location>
</feature>
<feature type="compositionally biased region" description="Basic and acidic residues" evidence="1">
    <location>
        <begin position="426"/>
        <end position="436"/>
    </location>
</feature>
<evidence type="ECO:0000256" key="1">
    <source>
        <dbReference type="SAM" id="MobiDB-lite"/>
    </source>
</evidence>